<accession>A0A9Q9CRA4</accession>
<dbReference type="AlphaFoldDB" id="A0A9Q9CRA4"/>
<sequence>MKFKERMSNLKNKKLFKKIDPISFALVVLLGASATFAGVQLWLTGMNGNQTVSNPANGDNDVVYTNGDGTTTVNKTTDAKTVALLQEVIKSPLEGEDVVVAKSYYDQTADTSIQVKSLFNYKVGETVYTRESKGVSLKNSNNEEVSVVAALSGKVLTVKDEVLKGTVVTIEHQNGVKTVYTGVYDVAVEAGAEIEQGDVIGKTGLSQLEPDSGNVVHFEVLKDNVKVNPETVIDKKLGDL</sequence>
<dbReference type="InterPro" id="IPR050570">
    <property type="entry name" value="Cell_wall_metabolism_enzyme"/>
</dbReference>
<dbReference type="Proteomes" id="UP001058016">
    <property type="component" value="Chromosome"/>
</dbReference>
<dbReference type="PANTHER" id="PTHR21666">
    <property type="entry name" value="PEPTIDASE-RELATED"/>
    <property type="match status" value="1"/>
</dbReference>
<protein>
    <submittedName>
        <fullName evidence="3">M23 family metallopeptidase</fullName>
    </submittedName>
</protein>
<gene>
    <name evidence="2" type="ORF">J0J69_07190</name>
    <name evidence="3" type="ORF">J0J70_00125</name>
</gene>
<dbReference type="InterPro" id="IPR011055">
    <property type="entry name" value="Dup_hybrid_motif"/>
</dbReference>
<dbReference type="InterPro" id="IPR016047">
    <property type="entry name" value="M23ase_b-sheet_dom"/>
</dbReference>
<keyword evidence="4" id="KW-1185">Reference proteome</keyword>
<evidence type="ECO:0000313" key="3">
    <source>
        <dbReference type="EMBL" id="UUF08497.1"/>
    </source>
</evidence>
<name>A0A9Q9CRA4_9FIRM</name>
<dbReference type="RefSeq" id="WP_055242815.1">
    <property type="nucleotide sequence ID" value="NZ_CP071249.1"/>
</dbReference>
<dbReference type="Gene3D" id="2.70.70.10">
    <property type="entry name" value="Glucose Permease (Domain IIA)"/>
    <property type="match status" value="1"/>
</dbReference>
<feature type="domain" description="M23ase beta-sheet core" evidence="1">
    <location>
        <begin position="132"/>
        <end position="229"/>
    </location>
</feature>
<evidence type="ECO:0000259" key="1">
    <source>
        <dbReference type="Pfam" id="PF01551"/>
    </source>
</evidence>
<dbReference type="Proteomes" id="UP001058072">
    <property type="component" value="Chromosome"/>
</dbReference>
<dbReference type="CDD" id="cd12797">
    <property type="entry name" value="M23_peptidase"/>
    <property type="match status" value="1"/>
</dbReference>
<dbReference type="SUPFAM" id="SSF51261">
    <property type="entry name" value="Duplicated hybrid motif"/>
    <property type="match status" value="1"/>
</dbReference>
<evidence type="ECO:0000313" key="5">
    <source>
        <dbReference type="Proteomes" id="UP001058072"/>
    </source>
</evidence>
<proteinExistence type="predicted"/>
<evidence type="ECO:0000313" key="4">
    <source>
        <dbReference type="Proteomes" id="UP001058016"/>
    </source>
</evidence>
<organism evidence="3 5">
    <name type="scientific">Turicibacter bilis</name>
    <dbReference type="NCBI Taxonomy" id="2735723"/>
    <lineage>
        <taxon>Bacteria</taxon>
        <taxon>Bacillati</taxon>
        <taxon>Bacillota</taxon>
        <taxon>Erysipelotrichia</taxon>
        <taxon>Erysipelotrichales</taxon>
        <taxon>Turicibacteraceae</taxon>
        <taxon>Turicibacter</taxon>
    </lineage>
</organism>
<dbReference type="EMBL" id="CP071249">
    <property type="protein sequence ID" value="UUF04937.1"/>
    <property type="molecule type" value="Genomic_DNA"/>
</dbReference>
<dbReference type="EMBL" id="CP071250">
    <property type="protein sequence ID" value="UUF08497.1"/>
    <property type="molecule type" value="Genomic_DNA"/>
</dbReference>
<dbReference type="GO" id="GO:0004222">
    <property type="term" value="F:metalloendopeptidase activity"/>
    <property type="evidence" value="ECO:0007669"/>
    <property type="project" value="TreeGrafter"/>
</dbReference>
<reference evidence="3 4" key="1">
    <citation type="submission" date="2021-03" db="EMBL/GenBank/DDBJ databases">
        <title>Comparative Genomics and Metabolomics in the genus Turicibacter.</title>
        <authorList>
            <person name="Maki J."/>
            <person name="Looft T."/>
        </authorList>
    </citation>
    <scope>NUCLEOTIDE SEQUENCE</scope>
    <source>
        <strain evidence="3">ISU324</strain>
        <strain evidence="2 4">MMM721</strain>
    </source>
</reference>
<dbReference type="PANTHER" id="PTHR21666:SF291">
    <property type="entry name" value="STAGE II SPORULATION PROTEIN Q"/>
    <property type="match status" value="1"/>
</dbReference>
<evidence type="ECO:0000313" key="2">
    <source>
        <dbReference type="EMBL" id="UUF04937.1"/>
    </source>
</evidence>
<dbReference type="Pfam" id="PF01551">
    <property type="entry name" value="Peptidase_M23"/>
    <property type="match status" value="1"/>
</dbReference>